<keyword evidence="3" id="KW-1185">Reference proteome</keyword>
<accession>A0A4P9ZTS6</accession>
<dbReference type="AlphaFoldDB" id="A0A4P9ZTS6"/>
<feature type="transmembrane region" description="Helical" evidence="1">
    <location>
        <begin position="372"/>
        <end position="391"/>
    </location>
</feature>
<reference evidence="3" key="1">
    <citation type="journal article" date="2018" name="Nat. Microbiol.">
        <title>Leveraging single-cell genomics to expand the fungal tree of life.</title>
        <authorList>
            <person name="Ahrendt S.R."/>
            <person name="Quandt C.A."/>
            <person name="Ciobanu D."/>
            <person name="Clum A."/>
            <person name="Salamov A."/>
            <person name="Andreopoulos B."/>
            <person name="Cheng J.F."/>
            <person name="Woyke T."/>
            <person name="Pelin A."/>
            <person name="Henrissat B."/>
            <person name="Reynolds N.K."/>
            <person name="Benny G.L."/>
            <person name="Smith M.E."/>
            <person name="James T.Y."/>
            <person name="Grigoriev I.V."/>
        </authorList>
    </citation>
    <scope>NUCLEOTIDE SEQUENCE [LARGE SCALE GENOMIC DNA]</scope>
    <source>
        <strain evidence="3">RSA 468</strain>
    </source>
</reference>
<evidence type="ECO:0000313" key="2">
    <source>
        <dbReference type="EMBL" id="RKP36251.1"/>
    </source>
</evidence>
<feature type="transmembrane region" description="Helical" evidence="1">
    <location>
        <begin position="403"/>
        <end position="426"/>
    </location>
</feature>
<name>A0A4P9ZTS6_9FUNG</name>
<gene>
    <name evidence="2" type="ORF">BJ085DRAFT_41122</name>
</gene>
<organism evidence="2 3">
    <name type="scientific">Dimargaris cristalligena</name>
    <dbReference type="NCBI Taxonomy" id="215637"/>
    <lineage>
        <taxon>Eukaryota</taxon>
        <taxon>Fungi</taxon>
        <taxon>Fungi incertae sedis</taxon>
        <taxon>Zoopagomycota</taxon>
        <taxon>Kickxellomycotina</taxon>
        <taxon>Dimargaritomycetes</taxon>
        <taxon>Dimargaritales</taxon>
        <taxon>Dimargaritaceae</taxon>
        <taxon>Dimargaris</taxon>
    </lineage>
</organism>
<feature type="transmembrane region" description="Helical" evidence="1">
    <location>
        <begin position="447"/>
        <end position="465"/>
    </location>
</feature>
<sequence length="563" mass="64166">MVIDQTASPWSTTSLGLALFLILYLTALSDYDRNWRIKWAATPTPRHTLPSTLPKIPLPLLLPFIPLPVAIALAKFLWRLFRFFSFISVDWFRAVSRSGVQWLGVGLTYLVQFTIWTYRVVLGQIVRLWLMRTIETTAIWLYYTGGPQVVYYSRTARQSVRHFALAAWPHVTRTAVNVIEMQMTLYKTVLRPTASALIRTGTLVGQHLTRLAHIAIYCARAVLFTIYHDIHSIIAFGQLVAAWVSCAVIQPLTALVVPRAQQLRHWVLTWAYPRLSAMASHFVQLLRLAFHRSHDILFLTTQRLGVLYQTIWACCQPWLIQLSLAMQGIQTQLGQVLVAIGLHFHYGYGRLHRAWSQLLDQVTAGIVAIHPYYMYTVFIIRSYVWVTWAYLDQYIWEPAQRYLVPGLVYALVIVHAWGQYLVQLIWPSLLWAGAAAQRMLSTATDTLSIAISFVVVSIVRLQTLLAPITEWAFNLLWAAFCLAQNWWTQTGQPWVQASWAYIETTVVAIGGMVGNQATVLWCQYEPLLVAFQQQLLVALDQFSQALGNTMLEWSKDTLATPSG</sequence>
<keyword evidence="1" id="KW-1133">Transmembrane helix</keyword>
<dbReference type="Proteomes" id="UP000268162">
    <property type="component" value="Unassembled WGS sequence"/>
</dbReference>
<evidence type="ECO:0000313" key="3">
    <source>
        <dbReference type="Proteomes" id="UP000268162"/>
    </source>
</evidence>
<proteinExistence type="predicted"/>
<feature type="transmembrane region" description="Helical" evidence="1">
    <location>
        <begin position="60"/>
        <end position="81"/>
    </location>
</feature>
<evidence type="ECO:0000256" key="1">
    <source>
        <dbReference type="SAM" id="Phobius"/>
    </source>
</evidence>
<feature type="transmembrane region" description="Helical" evidence="1">
    <location>
        <begin position="101"/>
        <end position="122"/>
    </location>
</feature>
<dbReference type="EMBL" id="ML002689">
    <property type="protein sequence ID" value="RKP36251.1"/>
    <property type="molecule type" value="Genomic_DNA"/>
</dbReference>
<feature type="transmembrane region" description="Helical" evidence="1">
    <location>
        <begin position="12"/>
        <end position="29"/>
    </location>
</feature>
<protein>
    <submittedName>
        <fullName evidence="2">Uncharacterized protein</fullName>
    </submittedName>
</protein>
<keyword evidence="1" id="KW-0812">Transmembrane</keyword>
<keyword evidence="1" id="KW-0472">Membrane</keyword>